<reference evidence="1 2" key="1">
    <citation type="submission" date="2018-06" db="EMBL/GenBank/DDBJ databases">
        <authorList>
            <consortium name="Pathogen Informatics"/>
            <person name="Doyle S."/>
        </authorList>
    </citation>
    <scope>NUCLEOTIDE SEQUENCE [LARGE SCALE GENOMIC DNA]</scope>
    <source>
        <strain evidence="1 2">NCTC13645</strain>
    </source>
</reference>
<proteinExistence type="predicted"/>
<accession>A0A380P2W4</accession>
<dbReference type="AlphaFoldDB" id="A0A380P2W4"/>
<sequence>MDMMNDAINATQMDAIYDVIDAKEAELLQNAKDSANATVDSLTNLDDATKQKSSNKLLMVH</sequence>
<dbReference type="EMBL" id="UHIV01000004">
    <property type="protein sequence ID" value="SUP59566.1"/>
    <property type="molecule type" value="Genomic_DNA"/>
</dbReference>
<organism evidence="1 2">
    <name type="scientific">Weissella viridescens</name>
    <name type="common">Lactobacillus viridescens</name>
    <dbReference type="NCBI Taxonomy" id="1629"/>
    <lineage>
        <taxon>Bacteria</taxon>
        <taxon>Bacillati</taxon>
        <taxon>Bacillota</taxon>
        <taxon>Bacilli</taxon>
        <taxon>Lactobacillales</taxon>
        <taxon>Lactobacillaceae</taxon>
        <taxon>Weissella</taxon>
    </lineage>
</organism>
<evidence type="ECO:0000313" key="2">
    <source>
        <dbReference type="Proteomes" id="UP000254621"/>
    </source>
</evidence>
<evidence type="ECO:0000313" key="1">
    <source>
        <dbReference type="EMBL" id="SUP59566.1"/>
    </source>
</evidence>
<gene>
    <name evidence="1" type="ORF">NCTC13645_01824</name>
</gene>
<dbReference type="Proteomes" id="UP000254621">
    <property type="component" value="Unassembled WGS sequence"/>
</dbReference>
<name>A0A380P2W4_WEIVI</name>
<protein>
    <submittedName>
        <fullName evidence="1">Uncharacterized protein</fullName>
    </submittedName>
</protein>